<protein>
    <submittedName>
        <fullName evidence="2">Uncharacterized protein</fullName>
    </submittedName>
</protein>
<reference evidence="2" key="1">
    <citation type="submission" date="2019-08" db="EMBL/GenBank/DDBJ databases">
        <title>The improved chromosome-level genome for the pearl oyster Pinctada fucata martensii using PacBio sequencing and Hi-C.</title>
        <authorList>
            <person name="Zheng Z."/>
        </authorList>
    </citation>
    <scope>NUCLEOTIDE SEQUENCE</scope>
    <source>
        <strain evidence="2">ZZ-2019</strain>
        <tissue evidence="2">Adductor muscle</tissue>
    </source>
</reference>
<sequence>MGCSIGSVRQTSEKQEDFKWKPEKTSRTASEKMTDDAIENSKCPLSKRQRFQIVKSWKAIARNIKDTGVNMFVSIGSTKQSEENTTSIKWKPDKLQKKPLENNTDDTVDRQNCPLSKRQRFQIVKSWKAISRNIKGTGVNMFVRSLTALVCAQTVHAFHILIFHFRALTSTAGAASQQGILTPPGHLFPPLAC</sequence>
<gene>
    <name evidence="2" type="ORF">FSP39_016259</name>
</gene>
<evidence type="ECO:0000256" key="1">
    <source>
        <dbReference type="SAM" id="MobiDB-lite"/>
    </source>
</evidence>
<organism evidence="2 3">
    <name type="scientific">Pinctada imbricata</name>
    <name type="common">Atlantic pearl-oyster</name>
    <name type="synonym">Pinctada martensii</name>
    <dbReference type="NCBI Taxonomy" id="66713"/>
    <lineage>
        <taxon>Eukaryota</taxon>
        <taxon>Metazoa</taxon>
        <taxon>Spiralia</taxon>
        <taxon>Lophotrochozoa</taxon>
        <taxon>Mollusca</taxon>
        <taxon>Bivalvia</taxon>
        <taxon>Autobranchia</taxon>
        <taxon>Pteriomorphia</taxon>
        <taxon>Pterioida</taxon>
        <taxon>Pterioidea</taxon>
        <taxon>Pteriidae</taxon>
        <taxon>Pinctada</taxon>
    </lineage>
</organism>
<accession>A0AA88YBX9</accession>
<evidence type="ECO:0000313" key="3">
    <source>
        <dbReference type="Proteomes" id="UP001186944"/>
    </source>
</evidence>
<dbReference type="AlphaFoldDB" id="A0AA88YBX9"/>
<evidence type="ECO:0000313" key="2">
    <source>
        <dbReference type="EMBL" id="KAK3093480.1"/>
    </source>
</evidence>
<dbReference type="EMBL" id="VSWD01000009">
    <property type="protein sequence ID" value="KAK3093480.1"/>
    <property type="molecule type" value="Genomic_DNA"/>
</dbReference>
<proteinExistence type="predicted"/>
<feature type="region of interest" description="Disordered" evidence="1">
    <location>
        <begin position="1"/>
        <end position="38"/>
    </location>
</feature>
<name>A0AA88YBX9_PINIB</name>
<keyword evidence="3" id="KW-1185">Reference proteome</keyword>
<dbReference type="Proteomes" id="UP001186944">
    <property type="component" value="Unassembled WGS sequence"/>
</dbReference>
<feature type="compositionally biased region" description="Basic and acidic residues" evidence="1">
    <location>
        <begin position="11"/>
        <end position="35"/>
    </location>
</feature>
<comment type="caution">
    <text evidence="2">The sequence shown here is derived from an EMBL/GenBank/DDBJ whole genome shotgun (WGS) entry which is preliminary data.</text>
</comment>